<keyword evidence="4 8" id="KW-0812">Transmembrane</keyword>
<dbReference type="AlphaFoldDB" id="A0A6L5X483"/>
<feature type="region of interest" description="Disordered" evidence="7">
    <location>
        <begin position="333"/>
        <end position="361"/>
    </location>
</feature>
<name>A0A6L5X483_9FIRM</name>
<evidence type="ECO:0000256" key="3">
    <source>
        <dbReference type="ARBA" id="ARBA00022475"/>
    </source>
</evidence>
<gene>
    <name evidence="10" type="ORF">FYJ35_08965</name>
</gene>
<comment type="subcellular location">
    <subcellularLocation>
        <location evidence="1">Cell membrane</location>
        <topology evidence="1">Multi-pass membrane protein</topology>
    </subcellularLocation>
</comment>
<keyword evidence="3" id="KW-1003">Cell membrane</keyword>
<dbReference type="Proteomes" id="UP000481852">
    <property type="component" value="Unassembled WGS sequence"/>
</dbReference>
<keyword evidence="6 8" id="KW-0472">Membrane</keyword>
<feature type="transmembrane region" description="Helical" evidence="8">
    <location>
        <begin position="218"/>
        <end position="237"/>
    </location>
</feature>
<feature type="transmembrane region" description="Helical" evidence="8">
    <location>
        <begin position="43"/>
        <end position="64"/>
    </location>
</feature>
<evidence type="ECO:0000259" key="9">
    <source>
        <dbReference type="Pfam" id="PF00884"/>
    </source>
</evidence>
<feature type="domain" description="Sulfatase N-terminal" evidence="9">
    <location>
        <begin position="369"/>
        <end position="670"/>
    </location>
</feature>
<dbReference type="Pfam" id="PF00884">
    <property type="entry name" value="Sulfatase"/>
    <property type="match status" value="1"/>
</dbReference>
<evidence type="ECO:0000313" key="10">
    <source>
        <dbReference type="EMBL" id="MSS15161.1"/>
    </source>
</evidence>
<dbReference type="InterPro" id="IPR050448">
    <property type="entry name" value="OpgB/LTA_synthase_biosynth"/>
</dbReference>
<evidence type="ECO:0000313" key="11">
    <source>
        <dbReference type="Proteomes" id="UP000481852"/>
    </source>
</evidence>
<feature type="transmembrane region" description="Helical" evidence="8">
    <location>
        <begin position="76"/>
        <end position="93"/>
    </location>
</feature>
<evidence type="ECO:0000256" key="8">
    <source>
        <dbReference type="SAM" id="Phobius"/>
    </source>
</evidence>
<feature type="compositionally biased region" description="Polar residues" evidence="7">
    <location>
        <begin position="337"/>
        <end position="350"/>
    </location>
</feature>
<evidence type="ECO:0000256" key="2">
    <source>
        <dbReference type="ARBA" id="ARBA00004936"/>
    </source>
</evidence>
<dbReference type="SUPFAM" id="SSF53649">
    <property type="entry name" value="Alkaline phosphatase-like"/>
    <property type="match status" value="1"/>
</dbReference>
<dbReference type="PANTHER" id="PTHR47371">
    <property type="entry name" value="LIPOTEICHOIC ACID SYNTHASE"/>
    <property type="match status" value="1"/>
</dbReference>
<feature type="transmembrane region" description="Helical" evidence="8">
    <location>
        <begin position="141"/>
        <end position="159"/>
    </location>
</feature>
<evidence type="ECO:0000256" key="6">
    <source>
        <dbReference type="ARBA" id="ARBA00023136"/>
    </source>
</evidence>
<dbReference type="Gene3D" id="3.40.720.10">
    <property type="entry name" value="Alkaline Phosphatase, subunit A"/>
    <property type="match status" value="1"/>
</dbReference>
<dbReference type="EMBL" id="VULZ01000009">
    <property type="protein sequence ID" value="MSS15161.1"/>
    <property type="molecule type" value="Genomic_DNA"/>
</dbReference>
<proteinExistence type="predicted"/>
<feature type="transmembrane region" description="Helical" evidence="8">
    <location>
        <begin position="113"/>
        <end position="134"/>
    </location>
</feature>
<reference evidence="10 11" key="1">
    <citation type="submission" date="2019-08" db="EMBL/GenBank/DDBJ databases">
        <title>In-depth cultivation of the pig gut microbiome towards novel bacterial diversity and tailored functional studies.</title>
        <authorList>
            <person name="Wylensek D."/>
            <person name="Hitch T.C.A."/>
            <person name="Clavel T."/>
        </authorList>
    </citation>
    <scope>NUCLEOTIDE SEQUENCE [LARGE SCALE GENOMIC DNA]</scope>
    <source>
        <strain evidence="10 11">Oil+RF-744-WCA-WT-11</strain>
    </source>
</reference>
<dbReference type="PANTHER" id="PTHR47371:SF3">
    <property type="entry name" value="PHOSPHOGLYCEROL TRANSFERASE I"/>
    <property type="match status" value="1"/>
</dbReference>
<evidence type="ECO:0000256" key="7">
    <source>
        <dbReference type="SAM" id="MobiDB-lite"/>
    </source>
</evidence>
<feature type="transmembrane region" description="Helical" evidence="8">
    <location>
        <begin position="16"/>
        <end position="37"/>
    </location>
</feature>
<feature type="transmembrane region" description="Helical" evidence="8">
    <location>
        <begin position="188"/>
        <end position="206"/>
    </location>
</feature>
<organism evidence="10 11">
    <name type="scientific">Porcincola intestinalis</name>
    <dbReference type="NCBI Taxonomy" id="2606632"/>
    <lineage>
        <taxon>Bacteria</taxon>
        <taxon>Bacillati</taxon>
        <taxon>Bacillota</taxon>
        <taxon>Clostridia</taxon>
        <taxon>Lachnospirales</taxon>
        <taxon>Lachnospiraceae</taxon>
        <taxon>Porcincola</taxon>
    </lineage>
</organism>
<dbReference type="GO" id="GO:0005886">
    <property type="term" value="C:plasma membrane"/>
    <property type="evidence" value="ECO:0007669"/>
    <property type="project" value="UniProtKB-SubCell"/>
</dbReference>
<keyword evidence="5 8" id="KW-1133">Transmembrane helix</keyword>
<accession>A0A6L5X483</accession>
<feature type="region of interest" description="Disordered" evidence="7">
    <location>
        <begin position="299"/>
        <end position="319"/>
    </location>
</feature>
<dbReference type="CDD" id="cd16015">
    <property type="entry name" value="LTA_synthase"/>
    <property type="match status" value="1"/>
</dbReference>
<protein>
    <submittedName>
        <fullName evidence="10">LTA synthase family protein</fullName>
    </submittedName>
</protein>
<comment type="pathway">
    <text evidence="2">Cell wall biogenesis; lipoteichoic acid biosynthesis.</text>
</comment>
<evidence type="ECO:0000256" key="4">
    <source>
        <dbReference type="ARBA" id="ARBA00022692"/>
    </source>
</evidence>
<dbReference type="InterPro" id="IPR017850">
    <property type="entry name" value="Alkaline_phosphatase_core_sf"/>
</dbReference>
<evidence type="ECO:0000256" key="1">
    <source>
        <dbReference type="ARBA" id="ARBA00004651"/>
    </source>
</evidence>
<comment type="caution">
    <text evidence="10">The sequence shown here is derived from an EMBL/GenBank/DDBJ whole genome shotgun (WGS) entry which is preliminary data.</text>
</comment>
<dbReference type="RefSeq" id="WP_154525735.1">
    <property type="nucleotide sequence ID" value="NZ_VULZ01000009.1"/>
</dbReference>
<evidence type="ECO:0000256" key="5">
    <source>
        <dbReference type="ARBA" id="ARBA00022989"/>
    </source>
</evidence>
<sequence>MNQQQKAGTGRLKKGVLIRAVILTGVFLILSFMAHGAEQRSESWYFPVSILLSLLLGLFLYAGLPKSRLFQIIYDLSLAVSVPFVAFVLVQSYDTGFWHVGAALSYETAQPPYKMIYLNLIFYYLIFLAFTFLLGSFSWGYSAASGVFMALSIINFYVVKFRGSPIVPWDILSLRTAGNVASNYDYVIYWHMLFSTFGFAFVMLGTGKMKSRIRLKRVRFPLLAAAVLSLILLTNSIQNEDVKTFWGMDTTLFTPNVRYRKNGLLVAYLANLNLIHINKPDGYSVSKVKEIEGEIKETETEYDQIDYPDKNGSAREEDDAALQGTNLTALAADVQPAESQTETEGQQASFTGDGKSSAEKSDFDLSQAPNIIVIMNEAFSDLSVIGNFETSEDYMPFFHSMMDRYTGGHLMVSVKGGNTANTEYEFLSGDSMAFLPQGSVVYQQYISSKIPTLASYLGSLGYSTEGLHPYLGSGWDRERVYPLLGFDEFKDVDYFTGAKTIRKFVSDESAFDKIIEEFQNKGSQKKFIFEVTMQNHSGYMANPATDNGFTQELTLTGLPYENANTIAAERYLTLIKKSDEAYEKLITWFEQNVTEPTIIVTFGDHEPSDYVTDVIDGLTGYDSNTTDLKEVQKHYQVPFFIWNNLGIGKDQSVNLMSVNYLAAYIMKEAGLPMTDYQQFLTQLQKQVPVICANTYIDADGNYHDWKDLSSDTQNKDAVNAYNILAYNHLVDVRHRVDQLFAEPADTQILSSLQEQTELLKEAAG</sequence>
<dbReference type="InterPro" id="IPR000917">
    <property type="entry name" value="Sulfatase_N"/>
</dbReference>
<keyword evidence="11" id="KW-1185">Reference proteome</keyword>